<reference evidence="9" key="1">
    <citation type="journal article" date="2023" name="Mol. Phylogenet. Evol.">
        <title>Genome-scale phylogeny and comparative genomics of the fungal order Sordariales.</title>
        <authorList>
            <person name="Hensen N."/>
            <person name="Bonometti L."/>
            <person name="Westerberg I."/>
            <person name="Brannstrom I.O."/>
            <person name="Guillou S."/>
            <person name="Cros-Aarteil S."/>
            <person name="Calhoun S."/>
            <person name="Haridas S."/>
            <person name="Kuo A."/>
            <person name="Mondo S."/>
            <person name="Pangilinan J."/>
            <person name="Riley R."/>
            <person name="LaButti K."/>
            <person name="Andreopoulos B."/>
            <person name="Lipzen A."/>
            <person name="Chen C."/>
            <person name="Yan M."/>
            <person name="Daum C."/>
            <person name="Ng V."/>
            <person name="Clum A."/>
            <person name="Steindorff A."/>
            <person name="Ohm R.A."/>
            <person name="Martin F."/>
            <person name="Silar P."/>
            <person name="Natvig D.O."/>
            <person name="Lalanne C."/>
            <person name="Gautier V."/>
            <person name="Ament-Velasquez S.L."/>
            <person name="Kruys A."/>
            <person name="Hutchinson M.I."/>
            <person name="Powell A.J."/>
            <person name="Barry K."/>
            <person name="Miller A.N."/>
            <person name="Grigoriev I.V."/>
            <person name="Debuchy R."/>
            <person name="Gladieux P."/>
            <person name="Hiltunen Thoren M."/>
            <person name="Johannesson H."/>
        </authorList>
    </citation>
    <scope>NUCLEOTIDE SEQUENCE</scope>
    <source>
        <strain evidence="9">CBS 232.78</strain>
    </source>
</reference>
<evidence type="ECO:0000256" key="6">
    <source>
        <dbReference type="ARBA" id="ARBA00023004"/>
    </source>
</evidence>
<evidence type="ECO:0000256" key="2">
    <source>
        <dbReference type="ARBA" id="ARBA00010617"/>
    </source>
</evidence>
<comment type="cofactor">
    <cofactor evidence="1 8">
        <name>heme</name>
        <dbReference type="ChEBI" id="CHEBI:30413"/>
    </cofactor>
</comment>
<evidence type="ECO:0000256" key="7">
    <source>
        <dbReference type="ARBA" id="ARBA00023033"/>
    </source>
</evidence>
<evidence type="ECO:0000313" key="10">
    <source>
        <dbReference type="Proteomes" id="UP001285441"/>
    </source>
</evidence>
<dbReference type="InterPro" id="IPR036396">
    <property type="entry name" value="Cyt_P450_sf"/>
</dbReference>
<evidence type="ECO:0000256" key="5">
    <source>
        <dbReference type="ARBA" id="ARBA00023002"/>
    </source>
</evidence>
<keyword evidence="4 8" id="KW-0479">Metal-binding</keyword>
<accession>A0AAE0U1Y9</accession>
<evidence type="ECO:0000256" key="3">
    <source>
        <dbReference type="ARBA" id="ARBA00022617"/>
    </source>
</evidence>
<keyword evidence="3 8" id="KW-0349">Heme</keyword>
<dbReference type="Proteomes" id="UP001285441">
    <property type="component" value="Unassembled WGS sequence"/>
</dbReference>
<reference evidence="9" key="2">
    <citation type="submission" date="2023-06" db="EMBL/GenBank/DDBJ databases">
        <authorList>
            <consortium name="Lawrence Berkeley National Laboratory"/>
            <person name="Haridas S."/>
            <person name="Hensen N."/>
            <person name="Bonometti L."/>
            <person name="Westerberg I."/>
            <person name="Brannstrom I.O."/>
            <person name="Guillou S."/>
            <person name="Cros-Aarteil S."/>
            <person name="Calhoun S."/>
            <person name="Kuo A."/>
            <person name="Mondo S."/>
            <person name="Pangilinan J."/>
            <person name="Riley R."/>
            <person name="LaButti K."/>
            <person name="Andreopoulos B."/>
            <person name="Lipzen A."/>
            <person name="Chen C."/>
            <person name="Yanf M."/>
            <person name="Daum C."/>
            <person name="Ng V."/>
            <person name="Clum A."/>
            <person name="Steindorff A."/>
            <person name="Ohm R."/>
            <person name="Martin F."/>
            <person name="Silar P."/>
            <person name="Natvig D."/>
            <person name="Lalanne C."/>
            <person name="Gautier V."/>
            <person name="Ament-velasquez S.L."/>
            <person name="Kruys A."/>
            <person name="Hutchinson M.I."/>
            <person name="Powell A.J."/>
            <person name="Barry K."/>
            <person name="Miller A.N."/>
            <person name="Grigoriev I.V."/>
            <person name="Debuchy R."/>
            <person name="Gladieux P."/>
            <person name="Thoren M.H."/>
            <person name="Johannesson H."/>
        </authorList>
    </citation>
    <scope>NUCLEOTIDE SEQUENCE</scope>
    <source>
        <strain evidence="9">CBS 232.78</strain>
    </source>
</reference>
<comment type="caution">
    <text evidence="9">The sequence shown here is derived from an EMBL/GenBank/DDBJ whole genome shotgun (WGS) entry which is preliminary data.</text>
</comment>
<dbReference type="InterPro" id="IPR050121">
    <property type="entry name" value="Cytochrome_P450_monoxygenase"/>
</dbReference>
<proteinExistence type="inferred from homology"/>
<sequence length="499" mass="56535">MSLNLPTALASAFFLSLLWYIATSITTYHRLRHIPGPWLASFSYLWLILTTFRNHTRESFLSLVKYGALVRVGPNYLVTSDPEILRKIQSARSTYVRDPWYASVKLHPHQDSLFNILDNDAHDILKTKTMSGYSGRENGDPEVVVDSQIIRLLTLIRRKYLSTDDKLLSADFGALSRYFTLDVITRLAFGEPFGHLDDGTDVYGWIEHIDRILTVAGLAGDIPLIRNMVFSKWGTRLFGPKPTDKRGVGRVTGVVQATVRQRFEQGAKPQNDGLGGFMRNGLTPLECEAETMLQIGAGSDTSATAIRGMLMYLMTTPRAYIRLKSEIKHAVEQNQVSSPITFEQAQKLPYLQASPLPFYLIPSHLNHGHYKRAPPEGDTINGIFIPGGTAIGHNTLAITRNEAIFGQDVEVFRPERFLECSGEKRKEMERALDILWGGGRWTCAGRNVALMELNKVIFELMRVFDFQLVDIRKPWEEFILTITMHKNMWIRITEADKLD</sequence>
<name>A0AAE0U1Y9_9PEZI</name>
<dbReference type="InterPro" id="IPR001128">
    <property type="entry name" value="Cyt_P450"/>
</dbReference>
<keyword evidence="6 8" id="KW-0408">Iron</keyword>
<dbReference type="AlphaFoldDB" id="A0AAE0U1Y9"/>
<dbReference type="CDD" id="cd11060">
    <property type="entry name" value="CYP57A1-like"/>
    <property type="match status" value="1"/>
</dbReference>
<dbReference type="PRINTS" id="PR00463">
    <property type="entry name" value="EP450I"/>
</dbReference>
<evidence type="ECO:0000313" key="9">
    <source>
        <dbReference type="EMBL" id="KAK3388028.1"/>
    </source>
</evidence>
<dbReference type="EMBL" id="JAULSW010000003">
    <property type="protein sequence ID" value="KAK3388028.1"/>
    <property type="molecule type" value="Genomic_DNA"/>
</dbReference>
<protein>
    <submittedName>
        <fullName evidence="9">Cytochrome P450</fullName>
    </submittedName>
</protein>
<keyword evidence="7" id="KW-0503">Monooxygenase</keyword>
<dbReference type="GO" id="GO:0020037">
    <property type="term" value="F:heme binding"/>
    <property type="evidence" value="ECO:0007669"/>
    <property type="project" value="InterPro"/>
</dbReference>
<evidence type="ECO:0000256" key="8">
    <source>
        <dbReference type="PIRSR" id="PIRSR602401-1"/>
    </source>
</evidence>
<dbReference type="Pfam" id="PF00067">
    <property type="entry name" value="p450"/>
    <property type="match status" value="1"/>
</dbReference>
<dbReference type="GO" id="GO:0016705">
    <property type="term" value="F:oxidoreductase activity, acting on paired donors, with incorporation or reduction of molecular oxygen"/>
    <property type="evidence" value="ECO:0007669"/>
    <property type="project" value="InterPro"/>
</dbReference>
<dbReference type="InterPro" id="IPR002401">
    <property type="entry name" value="Cyt_P450_E_grp-I"/>
</dbReference>
<feature type="binding site" description="axial binding residue" evidence="8">
    <location>
        <position position="443"/>
    </location>
    <ligand>
        <name>heme</name>
        <dbReference type="ChEBI" id="CHEBI:30413"/>
    </ligand>
    <ligandPart>
        <name>Fe</name>
        <dbReference type="ChEBI" id="CHEBI:18248"/>
    </ligandPart>
</feature>
<gene>
    <name evidence="9" type="ORF">B0H63DRAFT_393134</name>
</gene>
<keyword evidence="10" id="KW-1185">Reference proteome</keyword>
<keyword evidence="5" id="KW-0560">Oxidoreductase</keyword>
<evidence type="ECO:0000256" key="4">
    <source>
        <dbReference type="ARBA" id="ARBA00022723"/>
    </source>
</evidence>
<comment type="similarity">
    <text evidence="2">Belongs to the cytochrome P450 family.</text>
</comment>
<dbReference type="SUPFAM" id="SSF48264">
    <property type="entry name" value="Cytochrome P450"/>
    <property type="match status" value="1"/>
</dbReference>
<dbReference type="GO" id="GO:0004497">
    <property type="term" value="F:monooxygenase activity"/>
    <property type="evidence" value="ECO:0007669"/>
    <property type="project" value="UniProtKB-KW"/>
</dbReference>
<dbReference type="PANTHER" id="PTHR24305:SF77">
    <property type="entry name" value="CYTOCHROME P450 MONOOXYGENASE"/>
    <property type="match status" value="1"/>
</dbReference>
<organism evidence="9 10">
    <name type="scientific">Podospora didyma</name>
    <dbReference type="NCBI Taxonomy" id="330526"/>
    <lineage>
        <taxon>Eukaryota</taxon>
        <taxon>Fungi</taxon>
        <taxon>Dikarya</taxon>
        <taxon>Ascomycota</taxon>
        <taxon>Pezizomycotina</taxon>
        <taxon>Sordariomycetes</taxon>
        <taxon>Sordariomycetidae</taxon>
        <taxon>Sordariales</taxon>
        <taxon>Podosporaceae</taxon>
        <taxon>Podospora</taxon>
    </lineage>
</organism>
<dbReference type="Gene3D" id="1.10.630.10">
    <property type="entry name" value="Cytochrome P450"/>
    <property type="match status" value="1"/>
</dbReference>
<dbReference type="PANTHER" id="PTHR24305">
    <property type="entry name" value="CYTOCHROME P450"/>
    <property type="match status" value="1"/>
</dbReference>
<evidence type="ECO:0000256" key="1">
    <source>
        <dbReference type="ARBA" id="ARBA00001971"/>
    </source>
</evidence>
<dbReference type="GO" id="GO:0005506">
    <property type="term" value="F:iron ion binding"/>
    <property type="evidence" value="ECO:0007669"/>
    <property type="project" value="InterPro"/>
</dbReference>